<dbReference type="Pfam" id="PF01551">
    <property type="entry name" value="Peptidase_M23"/>
    <property type="match status" value="1"/>
</dbReference>
<sequence length="279" mass="30264">MKKIFWTVLLCLNLGAQTESGTASETQTIVNGDVEIVRVESKFAGNLSIDGKAWRWLGVPGDEDLKFAVVAAGYRQKGEITLKNELDGKSETIVFKIVQGKYKKEKISVEGSKVTPPKDVLKRIEEEREEANKIYATVNEGLKFNSEFILPMSSVITSPFGTARVFNGTLKSYHGGTDFRAAVGSSVIAANDGTVVIAKDRYYAGGSVVIDHGEGIYTQYYHLSALNVKVGRVVKKGEIIALSGASGRVSGPHLHFGVIIGGVQVNPLNFVKKINEILN</sequence>
<dbReference type="Proteomes" id="UP000502377">
    <property type="component" value="Chromosome"/>
</dbReference>
<dbReference type="InterPro" id="IPR050570">
    <property type="entry name" value="Cell_wall_metabolism_enzyme"/>
</dbReference>
<evidence type="ECO:0000313" key="2">
    <source>
        <dbReference type="EMBL" id="QCD46773.1"/>
    </source>
</evidence>
<dbReference type="KEGG" id="crx:CRECT_1110"/>
<dbReference type="RefSeq" id="WP_002945360.1">
    <property type="nucleotide sequence ID" value="NZ_CP012543.1"/>
</dbReference>
<reference evidence="2 3" key="1">
    <citation type="submission" date="2016-07" db="EMBL/GenBank/DDBJ databases">
        <title>Comparative genomics of the Campylobacter concisus group.</title>
        <authorList>
            <person name="Miller W.G."/>
            <person name="Yee E."/>
            <person name="Chapman M.H."/>
            <person name="Huynh S."/>
            <person name="Bono J.L."/>
            <person name="On S.L.W."/>
            <person name="StLeger J."/>
            <person name="Foster G."/>
            <person name="Parker C.T."/>
        </authorList>
    </citation>
    <scope>NUCLEOTIDE SEQUENCE [LARGE SCALE GENOMIC DNA]</scope>
    <source>
        <strain evidence="2 3">ATCC 33238</strain>
    </source>
</reference>
<evidence type="ECO:0000313" key="3">
    <source>
        <dbReference type="Proteomes" id="UP000502377"/>
    </source>
</evidence>
<protein>
    <submittedName>
        <fullName evidence="2">Zinc metallopeptidase, M23 family</fullName>
    </submittedName>
</protein>
<organism evidence="2 3">
    <name type="scientific">Campylobacter rectus</name>
    <name type="common">Wolinella recta</name>
    <dbReference type="NCBI Taxonomy" id="203"/>
    <lineage>
        <taxon>Bacteria</taxon>
        <taxon>Pseudomonadati</taxon>
        <taxon>Campylobacterota</taxon>
        <taxon>Epsilonproteobacteria</taxon>
        <taxon>Campylobacterales</taxon>
        <taxon>Campylobacteraceae</taxon>
        <taxon>Campylobacter</taxon>
    </lineage>
</organism>
<dbReference type="Gene3D" id="2.70.70.10">
    <property type="entry name" value="Glucose Permease (Domain IIA)"/>
    <property type="match status" value="1"/>
</dbReference>
<dbReference type="InterPro" id="IPR011055">
    <property type="entry name" value="Dup_hybrid_motif"/>
</dbReference>
<dbReference type="GO" id="GO:0004222">
    <property type="term" value="F:metalloendopeptidase activity"/>
    <property type="evidence" value="ECO:0007669"/>
    <property type="project" value="TreeGrafter"/>
</dbReference>
<accession>A0A6G5QM10</accession>
<evidence type="ECO:0000259" key="1">
    <source>
        <dbReference type="Pfam" id="PF01551"/>
    </source>
</evidence>
<name>A0A6G5QM10_CAMRE</name>
<dbReference type="SUPFAM" id="SSF51261">
    <property type="entry name" value="Duplicated hybrid motif"/>
    <property type="match status" value="1"/>
</dbReference>
<dbReference type="AlphaFoldDB" id="A0A6G5QM10"/>
<dbReference type="PANTHER" id="PTHR21666:SF270">
    <property type="entry name" value="MUREIN HYDROLASE ACTIVATOR ENVC"/>
    <property type="match status" value="1"/>
</dbReference>
<dbReference type="EMBL" id="CP012543">
    <property type="protein sequence ID" value="QCD46773.1"/>
    <property type="molecule type" value="Genomic_DNA"/>
</dbReference>
<feature type="domain" description="M23ase beta-sheet core" evidence="1">
    <location>
        <begin position="173"/>
        <end position="267"/>
    </location>
</feature>
<dbReference type="CDD" id="cd12797">
    <property type="entry name" value="M23_peptidase"/>
    <property type="match status" value="1"/>
</dbReference>
<dbReference type="InterPro" id="IPR016047">
    <property type="entry name" value="M23ase_b-sheet_dom"/>
</dbReference>
<dbReference type="PANTHER" id="PTHR21666">
    <property type="entry name" value="PEPTIDASE-RELATED"/>
    <property type="match status" value="1"/>
</dbReference>
<gene>
    <name evidence="2" type="ORF">CRECT_1110</name>
</gene>
<proteinExistence type="predicted"/>